<evidence type="ECO:0000313" key="2">
    <source>
        <dbReference type="EMBL" id="PPQ86939.1"/>
    </source>
</evidence>
<accession>A0A409X815</accession>
<name>A0A409X815_PSICY</name>
<dbReference type="AlphaFoldDB" id="A0A409X815"/>
<comment type="caution">
    <text evidence="2">The sequence shown here is derived from an EMBL/GenBank/DDBJ whole genome shotgun (WGS) entry which is preliminary data.</text>
</comment>
<keyword evidence="3" id="KW-1185">Reference proteome</keyword>
<dbReference type="OrthoDB" id="2638860at2759"/>
<reference evidence="2 3" key="1">
    <citation type="journal article" date="2018" name="Evol. Lett.">
        <title>Horizontal gene cluster transfer increased hallucinogenic mushroom diversity.</title>
        <authorList>
            <person name="Reynolds H.T."/>
            <person name="Vijayakumar V."/>
            <person name="Gluck-Thaler E."/>
            <person name="Korotkin H.B."/>
            <person name="Matheny P.B."/>
            <person name="Slot J.C."/>
        </authorList>
    </citation>
    <scope>NUCLEOTIDE SEQUENCE [LARGE SCALE GENOMIC DNA]</scope>
    <source>
        <strain evidence="2 3">2631</strain>
    </source>
</reference>
<keyword evidence="1" id="KW-0472">Membrane</keyword>
<evidence type="ECO:0000313" key="3">
    <source>
        <dbReference type="Proteomes" id="UP000283269"/>
    </source>
</evidence>
<gene>
    <name evidence="2" type="ORF">CVT25_009825</name>
</gene>
<feature type="transmembrane region" description="Helical" evidence="1">
    <location>
        <begin position="66"/>
        <end position="89"/>
    </location>
</feature>
<feature type="transmembrane region" description="Helical" evidence="1">
    <location>
        <begin position="140"/>
        <end position="162"/>
    </location>
</feature>
<feature type="transmembrane region" description="Helical" evidence="1">
    <location>
        <begin position="15"/>
        <end position="37"/>
    </location>
</feature>
<dbReference type="InParanoid" id="A0A409X815"/>
<proteinExistence type="predicted"/>
<keyword evidence="1" id="KW-0812">Transmembrane</keyword>
<dbReference type="Proteomes" id="UP000283269">
    <property type="component" value="Unassembled WGS sequence"/>
</dbReference>
<evidence type="ECO:0000256" key="1">
    <source>
        <dbReference type="SAM" id="Phobius"/>
    </source>
</evidence>
<protein>
    <recommendedName>
        <fullName evidence="4">G-protein coupled receptors family 1 profile domain-containing protein</fullName>
    </recommendedName>
</protein>
<evidence type="ECO:0008006" key="4">
    <source>
        <dbReference type="Google" id="ProtNLM"/>
    </source>
</evidence>
<keyword evidence="1" id="KW-1133">Transmembrane helix</keyword>
<dbReference type="EMBL" id="NHYD01002409">
    <property type="protein sequence ID" value="PPQ86939.1"/>
    <property type="molecule type" value="Genomic_DNA"/>
</dbReference>
<sequence>MIYRVSCMYGHNRQIIAVLAIAFICELTSMIISQSIANNIHQAVPDPAPGVHICKQDSFPSWAYSIWVPIVFYETVMLILAGAMGISYYKSDRRRVLQDISQSSSPSLLYILVRDSITFPLIGFVICIVNLISWAAFPYLVAQMTFPFALFFPCILGSHLVINLREAYYQPFSNECEIQFAQDASDLSIDLEMP</sequence>
<feature type="transmembrane region" description="Helical" evidence="1">
    <location>
        <begin position="109"/>
        <end position="134"/>
    </location>
</feature>
<organism evidence="2 3">
    <name type="scientific">Psilocybe cyanescens</name>
    <dbReference type="NCBI Taxonomy" id="93625"/>
    <lineage>
        <taxon>Eukaryota</taxon>
        <taxon>Fungi</taxon>
        <taxon>Dikarya</taxon>
        <taxon>Basidiomycota</taxon>
        <taxon>Agaricomycotina</taxon>
        <taxon>Agaricomycetes</taxon>
        <taxon>Agaricomycetidae</taxon>
        <taxon>Agaricales</taxon>
        <taxon>Agaricineae</taxon>
        <taxon>Strophariaceae</taxon>
        <taxon>Psilocybe</taxon>
    </lineage>
</organism>